<reference evidence="1 2" key="1">
    <citation type="submission" date="2014-02" db="EMBL/GenBank/DDBJ databases">
        <title>Single nucleus genome sequencing reveals high similarity among nuclei of an endomycorrhizal fungus.</title>
        <authorList>
            <person name="Lin K."/>
            <person name="Geurts R."/>
            <person name="Zhang Z."/>
            <person name="Limpens E."/>
            <person name="Saunders D.G."/>
            <person name="Mu D."/>
            <person name="Pang E."/>
            <person name="Cao H."/>
            <person name="Cha H."/>
            <person name="Lin T."/>
            <person name="Zhou Q."/>
            <person name="Shang Y."/>
            <person name="Li Y."/>
            <person name="Ivanov S."/>
            <person name="Sharma T."/>
            <person name="Velzen R.V."/>
            <person name="Ruijter N.D."/>
            <person name="Aanen D.K."/>
            <person name="Win J."/>
            <person name="Kamoun S."/>
            <person name="Bisseling T."/>
            <person name="Huang S."/>
        </authorList>
    </citation>
    <scope>NUCLEOTIDE SEQUENCE [LARGE SCALE GENOMIC DNA]</scope>
    <source>
        <strain evidence="2">DAOM197198w</strain>
    </source>
</reference>
<accession>A0A015LHM5</accession>
<comment type="caution">
    <text evidence="1">The sequence shown here is derived from an EMBL/GenBank/DDBJ whole genome shotgun (WGS) entry which is preliminary data.</text>
</comment>
<dbReference type="EMBL" id="JEMT01005277">
    <property type="protein sequence ID" value="EXX79159.1"/>
    <property type="molecule type" value="Genomic_DNA"/>
</dbReference>
<evidence type="ECO:0000313" key="1">
    <source>
        <dbReference type="EMBL" id="EXX79159.1"/>
    </source>
</evidence>
<proteinExistence type="predicted"/>
<protein>
    <submittedName>
        <fullName evidence="1">Uncharacterized protein</fullName>
    </submittedName>
</protein>
<organism evidence="1 2">
    <name type="scientific">Rhizophagus irregularis (strain DAOM 197198w)</name>
    <name type="common">Glomus intraradices</name>
    <dbReference type="NCBI Taxonomy" id="1432141"/>
    <lineage>
        <taxon>Eukaryota</taxon>
        <taxon>Fungi</taxon>
        <taxon>Fungi incertae sedis</taxon>
        <taxon>Mucoromycota</taxon>
        <taxon>Glomeromycotina</taxon>
        <taxon>Glomeromycetes</taxon>
        <taxon>Glomerales</taxon>
        <taxon>Glomeraceae</taxon>
        <taxon>Rhizophagus</taxon>
    </lineage>
</organism>
<dbReference type="AlphaFoldDB" id="A0A015LHM5"/>
<dbReference type="Proteomes" id="UP000022910">
    <property type="component" value="Unassembled WGS sequence"/>
</dbReference>
<name>A0A015LHM5_RHIIW</name>
<sequence length="63" mass="7400">MAYHVTLLHFRRPPKLEINGDQQIKISFYVKQTDQNDQRKYTTRCPRKFTIIATIKFTGAGTL</sequence>
<dbReference type="HOGENOM" id="CLU_2886969_0_0_1"/>
<gene>
    <name evidence="1" type="ORF">RirG_008340</name>
</gene>
<keyword evidence="2" id="KW-1185">Reference proteome</keyword>
<evidence type="ECO:0000313" key="2">
    <source>
        <dbReference type="Proteomes" id="UP000022910"/>
    </source>
</evidence>